<sequence length="140" mass="15998">MIRPSSELLAVSRRWFVTVMSREKTTMRKFLSAGDHFRFIGTAEEELWSGPATHAEIAEHFTRMPAIAQRDELLAEAFEAGNIGWSFCIHKVWFEGREAPLVFRATLVFARESGSWKIAQRHASFSSPNDLYEPDRPADP</sequence>
<organism evidence="2 3">
    <name type="scientific">Sedimentitalea arenosa</name>
    <dbReference type="NCBI Taxonomy" id="2798803"/>
    <lineage>
        <taxon>Bacteria</taxon>
        <taxon>Pseudomonadati</taxon>
        <taxon>Pseudomonadota</taxon>
        <taxon>Alphaproteobacteria</taxon>
        <taxon>Rhodobacterales</taxon>
        <taxon>Paracoccaceae</taxon>
        <taxon>Sedimentitalea</taxon>
    </lineage>
</organism>
<dbReference type="InterPro" id="IPR037401">
    <property type="entry name" value="SnoaL-like"/>
</dbReference>
<keyword evidence="3" id="KW-1185">Reference proteome</keyword>
<dbReference type="EMBL" id="JAELVR010000004">
    <property type="protein sequence ID" value="MBJ6371483.1"/>
    <property type="molecule type" value="Genomic_DNA"/>
</dbReference>
<dbReference type="SUPFAM" id="SSF54427">
    <property type="entry name" value="NTF2-like"/>
    <property type="match status" value="1"/>
</dbReference>
<feature type="domain" description="SnoaL-like" evidence="1">
    <location>
        <begin position="10"/>
        <end position="125"/>
    </location>
</feature>
<evidence type="ECO:0000259" key="1">
    <source>
        <dbReference type="Pfam" id="PF13474"/>
    </source>
</evidence>
<dbReference type="Proteomes" id="UP000619079">
    <property type="component" value="Unassembled WGS sequence"/>
</dbReference>
<accession>A0A8J7J9G3</accession>
<evidence type="ECO:0000313" key="3">
    <source>
        <dbReference type="Proteomes" id="UP000619079"/>
    </source>
</evidence>
<dbReference type="Gene3D" id="3.10.450.50">
    <property type="match status" value="1"/>
</dbReference>
<gene>
    <name evidence="2" type="ORF">JF290_08075</name>
</gene>
<proteinExistence type="predicted"/>
<dbReference type="RefSeq" id="WP_199024336.1">
    <property type="nucleotide sequence ID" value="NZ_JAELVR010000004.1"/>
</dbReference>
<dbReference type="InterPro" id="IPR032710">
    <property type="entry name" value="NTF2-like_dom_sf"/>
</dbReference>
<evidence type="ECO:0000313" key="2">
    <source>
        <dbReference type="EMBL" id="MBJ6371483.1"/>
    </source>
</evidence>
<dbReference type="Pfam" id="PF13474">
    <property type="entry name" value="SnoaL_3"/>
    <property type="match status" value="1"/>
</dbReference>
<protein>
    <submittedName>
        <fullName evidence="2">Nuclear transport factor 2 family protein</fullName>
    </submittedName>
</protein>
<reference evidence="2" key="1">
    <citation type="submission" date="2020-12" db="EMBL/GenBank/DDBJ databases">
        <title>Sedimentitalea sp. nov., isolated from sand in Incheon.</title>
        <authorList>
            <person name="Kim W."/>
        </authorList>
    </citation>
    <scope>NUCLEOTIDE SEQUENCE</scope>
    <source>
        <strain evidence="2">CAU 1593</strain>
    </source>
</reference>
<name>A0A8J7J9G3_9RHOB</name>
<dbReference type="AlphaFoldDB" id="A0A8J7J9G3"/>
<comment type="caution">
    <text evidence="2">The sequence shown here is derived from an EMBL/GenBank/DDBJ whole genome shotgun (WGS) entry which is preliminary data.</text>
</comment>